<dbReference type="Proteomes" id="UP000294772">
    <property type="component" value="Unassembled WGS sequence"/>
</dbReference>
<organism evidence="2 3">
    <name type="scientific">Caldimonas thermodepolymerans</name>
    <dbReference type="NCBI Taxonomy" id="215580"/>
    <lineage>
        <taxon>Bacteria</taxon>
        <taxon>Pseudomonadati</taxon>
        <taxon>Pseudomonadota</taxon>
        <taxon>Betaproteobacteria</taxon>
        <taxon>Burkholderiales</taxon>
        <taxon>Sphaerotilaceae</taxon>
        <taxon>Caldimonas</taxon>
    </lineage>
</organism>
<proteinExistence type="predicted"/>
<sequence length="237" mass="24739">MSTPIAILATGHTFDALRARHGDFHDWIAAGLGPDVASVTLDVRAGAPLPEPRSLPGVVITGSHDMVSDRAPWSEALAAWLRKAVAGGLPVLGICYGHQLLAHAFGGQVADHPDGLELGTHAVHLSAAAADDPLFSALPPSFDAHLVHRQSVRTLPAGAQLLAGNAHEPHQAFRLGRCAWGVQFHPEFGETAMQAYVDALAPAHGIIPGPVRATPQAAALLRRFAQVVRRLDGGASG</sequence>
<dbReference type="SUPFAM" id="SSF52317">
    <property type="entry name" value="Class I glutamine amidotransferase-like"/>
    <property type="match status" value="1"/>
</dbReference>
<dbReference type="AlphaFoldDB" id="A0AA46HUD5"/>
<dbReference type="EMBL" id="SLXF01000016">
    <property type="protein sequence ID" value="TCP02422.1"/>
    <property type="molecule type" value="Genomic_DNA"/>
</dbReference>
<dbReference type="Gene3D" id="3.40.50.880">
    <property type="match status" value="1"/>
</dbReference>
<dbReference type="InterPro" id="IPR044992">
    <property type="entry name" value="ChyE-like"/>
</dbReference>
<dbReference type="PANTHER" id="PTHR42695:SF5">
    <property type="entry name" value="GLUTAMINE AMIDOTRANSFERASE YLR126C-RELATED"/>
    <property type="match status" value="1"/>
</dbReference>
<name>A0AA46HUD5_9BURK</name>
<dbReference type="InterPro" id="IPR029062">
    <property type="entry name" value="Class_I_gatase-like"/>
</dbReference>
<evidence type="ECO:0000313" key="2">
    <source>
        <dbReference type="EMBL" id="TCP02422.1"/>
    </source>
</evidence>
<protein>
    <submittedName>
        <fullName evidence="2">GMP synthase (Glutamine-hydrolysing)</fullName>
    </submittedName>
</protein>
<dbReference type="PROSITE" id="PS51273">
    <property type="entry name" value="GATASE_TYPE_1"/>
    <property type="match status" value="1"/>
</dbReference>
<dbReference type="Pfam" id="PF00117">
    <property type="entry name" value="GATase"/>
    <property type="match status" value="1"/>
</dbReference>
<dbReference type="RefSeq" id="WP_132766349.1">
    <property type="nucleotide sequence ID" value="NZ_CP110416.1"/>
</dbReference>
<dbReference type="PRINTS" id="PR00096">
    <property type="entry name" value="GATASE"/>
</dbReference>
<feature type="domain" description="Glutamine amidotransferase" evidence="1">
    <location>
        <begin position="75"/>
        <end position="193"/>
    </location>
</feature>
<gene>
    <name evidence="2" type="ORF">EV676_1168</name>
</gene>
<dbReference type="NCBIfam" id="NF006562">
    <property type="entry name" value="PRK09065.1"/>
    <property type="match status" value="1"/>
</dbReference>
<comment type="caution">
    <text evidence="2">The sequence shown here is derived from an EMBL/GenBank/DDBJ whole genome shotgun (WGS) entry which is preliminary data.</text>
</comment>
<accession>A0AA46HUD5</accession>
<dbReference type="GO" id="GO:0005829">
    <property type="term" value="C:cytosol"/>
    <property type="evidence" value="ECO:0007669"/>
    <property type="project" value="TreeGrafter"/>
</dbReference>
<dbReference type="InterPro" id="IPR017926">
    <property type="entry name" value="GATASE"/>
</dbReference>
<evidence type="ECO:0000313" key="3">
    <source>
        <dbReference type="Proteomes" id="UP000294772"/>
    </source>
</evidence>
<evidence type="ECO:0000259" key="1">
    <source>
        <dbReference type="Pfam" id="PF00117"/>
    </source>
</evidence>
<dbReference type="PANTHER" id="PTHR42695">
    <property type="entry name" value="GLUTAMINE AMIDOTRANSFERASE YLR126C-RELATED"/>
    <property type="match status" value="1"/>
</dbReference>
<reference evidence="2 3" key="1">
    <citation type="submission" date="2019-03" db="EMBL/GenBank/DDBJ databases">
        <title>Genomic Encyclopedia of Type Strains, Phase IV (KMG-IV): sequencing the most valuable type-strain genomes for metagenomic binning, comparative biology and taxonomic classification.</title>
        <authorList>
            <person name="Goeker M."/>
        </authorList>
    </citation>
    <scope>NUCLEOTIDE SEQUENCE [LARGE SCALE GENOMIC DNA]</scope>
    <source>
        <strain evidence="2 3">DSM 15264</strain>
    </source>
</reference>
<dbReference type="CDD" id="cd01741">
    <property type="entry name" value="GATase1_1"/>
    <property type="match status" value="1"/>
</dbReference>